<dbReference type="InterPro" id="IPR041497">
    <property type="entry name" value="Thump-like"/>
</dbReference>
<evidence type="ECO:0000313" key="3">
    <source>
        <dbReference type="EMBL" id="MBO8466325.1"/>
    </source>
</evidence>
<evidence type="ECO:0000259" key="2">
    <source>
        <dbReference type="Pfam" id="PF22013"/>
    </source>
</evidence>
<evidence type="ECO:0000313" key="4">
    <source>
        <dbReference type="Proteomes" id="UP000823660"/>
    </source>
</evidence>
<evidence type="ECO:0008006" key="5">
    <source>
        <dbReference type="Google" id="ProtNLM"/>
    </source>
</evidence>
<dbReference type="Gene3D" id="1.10.10.1110">
    <property type="entry name" value="Methyltransferase PG1098, N-terminal domain"/>
    <property type="match status" value="1"/>
</dbReference>
<dbReference type="AlphaFoldDB" id="A0A9D9NAT7"/>
<dbReference type="Pfam" id="PF18096">
    <property type="entry name" value="Thump_like"/>
    <property type="match status" value="1"/>
</dbReference>
<reference evidence="3" key="1">
    <citation type="submission" date="2020-10" db="EMBL/GenBank/DDBJ databases">
        <authorList>
            <person name="Gilroy R."/>
        </authorList>
    </citation>
    <scope>NUCLEOTIDE SEQUENCE</scope>
    <source>
        <strain evidence="3">B1-15692</strain>
    </source>
</reference>
<feature type="domain" description="PG-1098 ferredoxin-like" evidence="2">
    <location>
        <begin position="311"/>
        <end position="346"/>
    </location>
</feature>
<dbReference type="Proteomes" id="UP000823660">
    <property type="component" value="Unassembled WGS sequence"/>
</dbReference>
<gene>
    <name evidence="3" type="ORF">IAB99_00995</name>
</gene>
<dbReference type="InterPro" id="IPR054168">
    <property type="entry name" value="PG_1098_Fer"/>
</dbReference>
<dbReference type="Gene3D" id="3.40.50.150">
    <property type="entry name" value="Vaccinia Virus protein VP39"/>
    <property type="match status" value="1"/>
</dbReference>
<evidence type="ECO:0000259" key="1">
    <source>
        <dbReference type="Pfam" id="PF18096"/>
    </source>
</evidence>
<name>A0A9D9NAT7_9BACT</name>
<dbReference type="Pfam" id="PF22013">
    <property type="entry name" value="PG_1098_Fer"/>
    <property type="match status" value="1"/>
</dbReference>
<dbReference type="SUPFAM" id="SSF53335">
    <property type="entry name" value="S-adenosyl-L-methionine-dependent methyltransferases"/>
    <property type="match status" value="1"/>
</dbReference>
<reference evidence="3" key="2">
    <citation type="journal article" date="2021" name="PeerJ">
        <title>Extensive microbial diversity within the chicken gut microbiome revealed by metagenomics and culture.</title>
        <authorList>
            <person name="Gilroy R."/>
            <person name="Ravi A."/>
            <person name="Getino M."/>
            <person name="Pursley I."/>
            <person name="Horton D.L."/>
            <person name="Alikhan N.F."/>
            <person name="Baker D."/>
            <person name="Gharbi K."/>
            <person name="Hall N."/>
            <person name="Watson M."/>
            <person name="Adriaenssens E.M."/>
            <person name="Foster-Nyarko E."/>
            <person name="Jarju S."/>
            <person name="Secka A."/>
            <person name="Antonio M."/>
            <person name="Oren A."/>
            <person name="Chaudhuri R.R."/>
            <person name="La Ragione R."/>
            <person name="Hildebrand F."/>
            <person name="Pallen M.J."/>
        </authorList>
    </citation>
    <scope>NUCLEOTIDE SEQUENCE</scope>
    <source>
        <strain evidence="3">B1-15692</strain>
    </source>
</reference>
<proteinExistence type="predicted"/>
<organism evidence="3 4">
    <name type="scientific">Candidatus Cryptobacteroides faecipullorum</name>
    <dbReference type="NCBI Taxonomy" id="2840764"/>
    <lineage>
        <taxon>Bacteria</taxon>
        <taxon>Pseudomonadati</taxon>
        <taxon>Bacteroidota</taxon>
        <taxon>Bacteroidia</taxon>
        <taxon>Bacteroidales</taxon>
        <taxon>Candidatus Cryptobacteroides</taxon>
    </lineage>
</organism>
<comment type="caution">
    <text evidence="3">The sequence shown here is derived from an EMBL/GenBank/DDBJ whole genome shotgun (WGS) entry which is preliminary data.</text>
</comment>
<dbReference type="EMBL" id="JADIMH010000006">
    <property type="protein sequence ID" value="MBO8466325.1"/>
    <property type="molecule type" value="Genomic_DNA"/>
</dbReference>
<accession>A0A9D9NAT7</accession>
<sequence length="430" mass="47237">MERDSGFSGFVLEHENDDTSRLLLSKGKWKGIDIDLAVNTILSRKKLKNKVPAWYSEPALVFPAKLSAEQCSSQDTAAYKAGIAARLLSEAGLPEGKGRIADLTGGLGVDSWAFSGIAGEVLYNEMNPALARAAGHNFAALGAVNIHVSCRELVSGSLRDILRIQSGNGTERKEEFAPDIIFLDPARRDSAGKKVFLLEDCRPDVLELKDELLSVSRFLMLKLSPMADISMVTDRLGAVCREVHAVSSGGECKELLAVLDREYDGECRITSVNEAGAPDGMNGSFTFFQSEEKTARAACPASEEEAKNASYLFEPGKSLLKSGAYNLISSRFDTVKISRNTHLYLFNDPGQADVLKYFGKVFRILDVFPMNGRGIRQAASAYPEAEVTARNTHMTSERLRLKLGVRPSDRYHIFGSEYLIITERYDMPEA</sequence>
<feature type="domain" description="THUMP-like" evidence="1">
    <location>
        <begin position="359"/>
        <end position="410"/>
    </location>
</feature>
<protein>
    <recommendedName>
        <fullName evidence="5">THUMP-like domain-containing protein</fullName>
    </recommendedName>
</protein>
<dbReference type="InterPro" id="IPR029063">
    <property type="entry name" value="SAM-dependent_MTases_sf"/>
</dbReference>